<dbReference type="SUPFAM" id="SSF53335">
    <property type="entry name" value="S-adenosyl-L-methionine-dependent methyltransferases"/>
    <property type="match status" value="1"/>
</dbReference>
<accession>A0A0A2LAB2</accession>
<dbReference type="CDD" id="cd02440">
    <property type="entry name" value="AdoMet_MTases"/>
    <property type="match status" value="1"/>
</dbReference>
<reference evidence="2 3" key="1">
    <citation type="journal article" date="2015" name="Mol. Plant Microbe Interact.">
        <title>Genome, transcriptome, and functional analyses of Penicillium expansum provide new insights into secondary metabolism and pathogenicity.</title>
        <authorList>
            <person name="Ballester A.R."/>
            <person name="Marcet-Houben M."/>
            <person name="Levin E."/>
            <person name="Sela N."/>
            <person name="Selma-Lazaro C."/>
            <person name="Carmona L."/>
            <person name="Wisniewski M."/>
            <person name="Droby S."/>
            <person name="Gonzalez-Candelas L."/>
            <person name="Gabaldon T."/>
        </authorList>
    </citation>
    <scope>NUCLEOTIDE SEQUENCE [LARGE SCALE GENOMIC DNA]</scope>
    <source>
        <strain evidence="2 3">PHI-1</strain>
    </source>
</reference>
<dbReference type="GO" id="GO:0008168">
    <property type="term" value="F:methyltransferase activity"/>
    <property type="evidence" value="ECO:0007669"/>
    <property type="project" value="TreeGrafter"/>
</dbReference>
<keyword evidence="3" id="KW-1185">Reference proteome</keyword>
<evidence type="ECO:0000313" key="2">
    <source>
        <dbReference type="EMBL" id="KGO76111.1"/>
    </source>
</evidence>
<dbReference type="InterPro" id="IPR029063">
    <property type="entry name" value="SAM-dependent_MTases_sf"/>
</dbReference>
<evidence type="ECO:0000256" key="1">
    <source>
        <dbReference type="SAM" id="MobiDB-lite"/>
    </source>
</evidence>
<evidence type="ECO:0008006" key="4">
    <source>
        <dbReference type="Google" id="ProtNLM"/>
    </source>
</evidence>
<organism evidence="2 3">
    <name type="scientific">Penicillium italicum</name>
    <name type="common">Blue mold</name>
    <dbReference type="NCBI Taxonomy" id="40296"/>
    <lineage>
        <taxon>Eukaryota</taxon>
        <taxon>Fungi</taxon>
        <taxon>Dikarya</taxon>
        <taxon>Ascomycota</taxon>
        <taxon>Pezizomycotina</taxon>
        <taxon>Eurotiomycetes</taxon>
        <taxon>Eurotiomycetidae</taxon>
        <taxon>Eurotiales</taxon>
        <taxon>Aspergillaceae</taxon>
        <taxon>Penicillium</taxon>
    </lineage>
</organism>
<dbReference type="PANTHER" id="PTHR43591:SF24">
    <property type="entry name" value="2-METHOXY-6-POLYPRENYL-1,4-BENZOQUINOL METHYLASE, MITOCHONDRIAL"/>
    <property type="match status" value="1"/>
</dbReference>
<dbReference type="PANTHER" id="PTHR43591">
    <property type="entry name" value="METHYLTRANSFERASE"/>
    <property type="match status" value="1"/>
</dbReference>
<comment type="caution">
    <text evidence="2">The sequence shown here is derived from an EMBL/GenBank/DDBJ whole genome shotgun (WGS) entry which is preliminary data.</text>
</comment>
<gene>
    <name evidence="2" type="ORF">PITC_006540</name>
</gene>
<evidence type="ECO:0000313" key="3">
    <source>
        <dbReference type="Proteomes" id="UP000030104"/>
    </source>
</evidence>
<dbReference type="OrthoDB" id="2013972at2759"/>
<dbReference type="Proteomes" id="UP000030104">
    <property type="component" value="Unassembled WGS sequence"/>
</dbReference>
<dbReference type="Pfam" id="PF13489">
    <property type="entry name" value="Methyltransf_23"/>
    <property type="match status" value="1"/>
</dbReference>
<name>A0A0A2LAB2_PENIT</name>
<dbReference type="AlphaFoldDB" id="A0A0A2LAB2"/>
<sequence length="578" mass="64242">MIDFLCIYPMCLDDRRRNTRTELGTDILSSHTYRVLTGNPDSSQIPTQSDYVPITTKMKPDTPDTEAGSVTVPCIPLKRSFDQMESAMEEASEFTRPLSPAPSIPAPIIRASGLPDIPELPLLDSTLEADINYRKENFLPSPLLAPIPEETSEDSDGEDLNALIPESITSLAETELPSSTSNLSGAHSLPPAPMSPTTMSVPEVGHDAPMIALSPTPSLPVNSLSPDNHDDNEDTSSVASTTGDSDSVFDDGQSENTSSCTASLLSDVKNYAYENGRRYHSYREGHYVLPNDEPEQDRQDLLHHVRNLVLNGRLFRAPLENHIQRALDIGTGTGIWAIDFADSFPSAEVTGTDLSPIQPSWVPPNLRFVVDDAESQWLYSPSRPFDFIHARDLGGAIADWPRLMRQSYEHLRPGGWVELQEFEVMLKSDDDSIRLAPALCEFLDRLTQASEAFHRPMNIAEGHRQRLVEAGFEDVRDEVYKVRPRPSFSLSSVPSSVWARDPVQKEIGRYNQCSLLMAVESYSLALFTRVLGWSNNDTQVFLAGVRKDLKNPAVHTYCKLHVVYGRKPSQSQSNLEFD</sequence>
<dbReference type="OMA" id="PVPCIPL"/>
<feature type="compositionally biased region" description="Polar residues" evidence="1">
    <location>
        <begin position="174"/>
        <end position="185"/>
    </location>
</feature>
<dbReference type="PhylomeDB" id="A0A0A2LAB2"/>
<feature type="compositionally biased region" description="Polar residues" evidence="1">
    <location>
        <begin position="235"/>
        <end position="245"/>
    </location>
</feature>
<dbReference type="STRING" id="40296.A0A0A2LAB2"/>
<feature type="region of interest" description="Disordered" evidence="1">
    <location>
        <begin position="174"/>
        <end position="260"/>
    </location>
</feature>
<dbReference type="HOGENOM" id="CLU_010595_6_0_1"/>
<protein>
    <recommendedName>
        <fullName evidence="4">Methyltransferase type 11</fullName>
    </recommendedName>
</protein>
<dbReference type="EMBL" id="JQGA01000353">
    <property type="protein sequence ID" value="KGO76111.1"/>
    <property type="molecule type" value="Genomic_DNA"/>
</dbReference>
<dbReference type="Gene3D" id="3.40.50.150">
    <property type="entry name" value="Vaccinia Virus protein VP39"/>
    <property type="match status" value="1"/>
</dbReference>
<feature type="compositionally biased region" description="Polar residues" evidence="1">
    <location>
        <begin position="215"/>
        <end position="226"/>
    </location>
</feature>
<proteinExistence type="predicted"/>